<dbReference type="GO" id="GO:0016887">
    <property type="term" value="F:ATP hydrolysis activity"/>
    <property type="evidence" value="ECO:0007669"/>
    <property type="project" value="InterPro"/>
</dbReference>
<evidence type="ECO:0000259" key="5">
    <source>
        <dbReference type="SMART" id="SM00382"/>
    </source>
</evidence>
<organism evidence="6 7">
    <name type="scientific">Candidatus Chlorohelix allophototropha</name>
    <dbReference type="NCBI Taxonomy" id="3003348"/>
    <lineage>
        <taxon>Bacteria</taxon>
        <taxon>Bacillati</taxon>
        <taxon>Chloroflexota</taxon>
        <taxon>Chloroflexia</taxon>
        <taxon>Candidatus Chloroheliales</taxon>
        <taxon>Candidatus Chloroheliaceae</taxon>
        <taxon>Candidatus Chlorohelix</taxon>
    </lineage>
</organism>
<accession>A0A8T7M8C5</accession>
<evidence type="ECO:0000313" key="6">
    <source>
        <dbReference type="EMBL" id="NWJ48276.1"/>
    </source>
</evidence>
<evidence type="ECO:0000256" key="4">
    <source>
        <dbReference type="SAM" id="MobiDB-lite"/>
    </source>
</evidence>
<keyword evidence="2" id="KW-0547">Nucleotide-binding</keyword>
<name>A0A8T7M8C5_9CHLR</name>
<dbReference type="PANTHER" id="PTHR23073">
    <property type="entry name" value="26S PROTEASOME REGULATORY SUBUNIT"/>
    <property type="match status" value="1"/>
</dbReference>
<evidence type="ECO:0000256" key="2">
    <source>
        <dbReference type="ARBA" id="ARBA00022741"/>
    </source>
</evidence>
<dbReference type="GO" id="GO:0005524">
    <property type="term" value="F:ATP binding"/>
    <property type="evidence" value="ECO:0007669"/>
    <property type="project" value="UniProtKB-KW"/>
</dbReference>
<dbReference type="Pfam" id="PF00004">
    <property type="entry name" value="AAA"/>
    <property type="match status" value="1"/>
</dbReference>
<proteinExistence type="inferred from homology"/>
<dbReference type="Gene3D" id="1.10.8.60">
    <property type="match status" value="1"/>
</dbReference>
<protein>
    <submittedName>
        <fullName evidence="6">ATP-binding protein</fullName>
    </submittedName>
</protein>
<dbReference type="CDD" id="cd19481">
    <property type="entry name" value="RecA-like_protease"/>
    <property type="match status" value="1"/>
</dbReference>
<dbReference type="Proteomes" id="UP000521676">
    <property type="component" value="Unassembled WGS sequence"/>
</dbReference>
<evidence type="ECO:0000256" key="3">
    <source>
        <dbReference type="ARBA" id="ARBA00022840"/>
    </source>
</evidence>
<dbReference type="InterPro" id="IPR050221">
    <property type="entry name" value="26S_Proteasome_ATPase"/>
</dbReference>
<dbReference type="SMART" id="SM00382">
    <property type="entry name" value="AAA"/>
    <property type="match status" value="1"/>
</dbReference>
<feature type="domain" description="AAA+ ATPase" evidence="5">
    <location>
        <begin position="147"/>
        <end position="281"/>
    </location>
</feature>
<dbReference type="AlphaFoldDB" id="A0A8T7M8C5"/>
<dbReference type="InterPro" id="IPR003959">
    <property type="entry name" value="ATPase_AAA_core"/>
</dbReference>
<sequence>MELSIKGLPDTVPEIIAQNCRELFKTAVGDLLVLGQLQEVNITISTSKFEEKSIFTPPILEEKVASKDKENSKPVPNKPSPSKNRITDEITLEERATQYKARPPLYSFDFLSLPEELKETLLSSIDSIRLDHKIFYEWNLRAIEPNPRTALNFFGPPGTGKTLAAHALAQYLGVPILTASYGQIESKYHGEGPKNVEALFFAAQRDKAVLFIDEADSLLSKRLTEVTQASEQAINAIRGQLMISLELYQGVVIFATNLIKSYDQAFETRVRYIHFPMPDEKSRREIWMKHLPKELPLGQDVSIEELARIEDVCGRDIKNAVIDAAIRTARHNRVFVGQQDLINAVERIKAARVSAIESE</sequence>
<dbReference type="SUPFAM" id="SSF52540">
    <property type="entry name" value="P-loop containing nucleoside triphosphate hydrolases"/>
    <property type="match status" value="1"/>
</dbReference>
<gene>
    <name evidence="6" type="ORF">HXX08_20665</name>
</gene>
<keyword evidence="3 6" id="KW-0067">ATP-binding</keyword>
<reference evidence="6 7" key="1">
    <citation type="submission" date="2020-06" db="EMBL/GenBank/DDBJ databases">
        <title>Anoxygenic phototrophic Chloroflexota member uses a Type I reaction center.</title>
        <authorList>
            <person name="Tsuji J.M."/>
            <person name="Shaw N.A."/>
            <person name="Nagashima S."/>
            <person name="Venkiteswaran J."/>
            <person name="Schiff S.L."/>
            <person name="Hanada S."/>
            <person name="Tank M."/>
            <person name="Neufeld J.D."/>
        </authorList>
    </citation>
    <scope>NUCLEOTIDE SEQUENCE [LARGE SCALE GENOMIC DNA]</scope>
    <source>
        <strain evidence="6">L227-S17</strain>
    </source>
</reference>
<dbReference type="Gene3D" id="3.40.50.300">
    <property type="entry name" value="P-loop containing nucleotide triphosphate hydrolases"/>
    <property type="match status" value="1"/>
</dbReference>
<dbReference type="InterPro" id="IPR027417">
    <property type="entry name" value="P-loop_NTPase"/>
</dbReference>
<feature type="region of interest" description="Disordered" evidence="4">
    <location>
        <begin position="65"/>
        <end position="89"/>
    </location>
</feature>
<comment type="similarity">
    <text evidence="1">Belongs to the AAA ATPase family.</text>
</comment>
<evidence type="ECO:0000256" key="1">
    <source>
        <dbReference type="ARBA" id="ARBA00006914"/>
    </source>
</evidence>
<comment type="caution">
    <text evidence="6">The sequence shown here is derived from an EMBL/GenBank/DDBJ whole genome shotgun (WGS) entry which is preliminary data.</text>
</comment>
<evidence type="ECO:0000313" key="7">
    <source>
        <dbReference type="Proteomes" id="UP000521676"/>
    </source>
</evidence>
<dbReference type="EMBL" id="JACATZ010000003">
    <property type="protein sequence ID" value="NWJ48276.1"/>
    <property type="molecule type" value="Genomic_DNA"/>
</dbReference>
<dbReference type="InterPro" id="IPR003593">
    <property type="entry name" value="AAA+_ATPase"/>
</dbReference>